<evidence type="ECO:0000259" key="3">
    <source>
        <dbReference type="PROSITE" id="PS51471"/>
    </source>
</evidence>
<feature type="region of interest" description="Disordered" evidence="2">
    <location>
        <begin position="1"/>
        <end position="66"/>
    </location>
</feature>
<evidence type="ECO:0000313" key="5">
    <source>
        <dbReference type="Proteomes" id="UP000654075"/>
    </source>
</evidence>
<reference evidence="4" key="1">
    <citation type="submission" date="2021-02" db="EMBL/GenBank/DDBJ databases">
        <authorList>
            <person name="Dougan E. K."/>
            <person name="Rhodes N."/>
            <person name="Thang M."/>
            <person name="Chan C."/>
        </authorList>
    </citation>
    <scope>NUCLEOTIDE SEQUENCE</scope>
</reference>
<feature type="domain" description="Fe2OG dioxygenase" evidence="3">
    <location>
        <begin position="278"/>
        <end position="373"/>
    </location>
</feature>
<keyword evidence="5" id="KW-1185">Reference proteome</keyword>
<protein>
    <recommendedName>
        <fullName evidence="3">Fe2OG dioxygenase domain-containing protein</fullName>
    </recommendedName>
</protein>
<feature type="compositionally biased region" description="Low complexity" evidence="2">
    <location>
        <begin position="396"/>
        <end position="433"/>
    </location>
</feature>
<dbReference type="InterPro" id="IPR006597">
    <property type="entry name" value="Sel1-like"/>
</dbReference>
<dbReference type="AlphaFoldDB" id="A0A813FK66"/>
<feature type="compositionally biased region" description="Low complexity" evidence="2">
    <location>
        <begin position="113"/>
        <end position="129"/>
    </location>
</feature>
<evidence type="ECO:0000313" key="4">
    <source>
        <dbReference type="EMBL" id="CAE8614140.1"/>
    </source>
</evidence>
<comment type="caution">
    <text evidence="4">The sequence shown here is derived from an EMBL/GenBank/DDBJ whole genome shotgun (WGS) entry which is preliminary data.</text>
</comment>
<feature type="region of interest" description="Disordered" evidence="2">
    <location>
        <begin position="112"/>
        <end position="133"/>
    </location>
</feature>
<evidence type="ECO:0000256" key="1">
    <source>
        <dbReference type="ARBA" id="ARBA00038101"/>
    </source>
</evidence>
<evidence type="ECO:0000256" key="2">
    <source>
        <dbReference type="SAM" id="MobiDB-lite"/>
    </source>
</evidence>
<dbReference type="Pfam" id="PF08238">
    <property type="entry name" value="Sel1"/>
    <property type="match status" value="4"/>
</dbReference>
<dbReference type="InterPro" id="IPR011990">
    <property type="entry name" value="TPR-like_helical_dom_sf"/>
</dbReference>
<dbReference type="PANTHER" id="PTHR11102:SF160">
    <property type="entry name" value="ERAD-ASSOCIATED E3 UBIQUITIN-PROTEIN LIGASE COMPONENT HRD3"/>
    <property type="match status" value="1"/>
</dbReference>
<dbReference type="Gene3D" id="1.25.40.10">
    <property type="entry name" value="Tetratricopeptide repeat domain"/>
    <property type="match status" value="1"/>
</dbReference>
<feature type="region of interest" description="Disordered" evidence="2">
    <location>
        <begin position="394"/>
        <end position="433"/>
    </location>
</feature>
<name>A0A813FK66_POLGL</name>
<dbReference type="SUPFAM" id="SSF81901">
    <property type="entry name" value="HCP-like"/>
    <property type="match status" value="2"/>
</dbReference>
<sequence length="702" mass="78061">MALSPGHALQGPRAPSELLWRGRESVSAQTGYSAWPSRRAVPDSSNNNKNNNNSNNNDNNNSNKRGTHVLAAGRWLLCAGLSSLGLRRSRQLLFRPRARPGRPVLVQRRSSLNNFNNNNNNNNNNSNNNKKFGGPEIAEIADLRRALSSAAAQFEFRELLPRGSSVPEELGLVEKSGRAYMGNNNDNRNNSNNGNSQEATSCVYRLPAFLPLEQAAKLLDYLKGVDTYEVKADSVDKMPSFEYYPFKDGEWKDVGLRALLGTFVDESVLPYVRARYSREETALADILVRRYRPGERRTHSVHFDGHAFVTAVLGLSAPADYKGGLYVQPGPGVSTRRFCHLEPGDLLVHSFDLQHGVHVWEGVRYSMVFWFKDCAASVQAGTTPWYEELASAGDADNSNSSNNNYNNKNNNNSNSNNTDNNKNNNKNNSNNNNYNDADALYNLAVQYEYGLHGTPLDLERALDTYERSAKLGHHFAQNNLGLLLRDCGEVDSDFKGPMDWVAAAAEAGFAVAQKNLALMLAYGEVVEQEEAAAVLWMRRAAAQFEPEAAYYVGEFHRQGFGGLEQDSAAAAQWYELSASWGFPTANYELGMLYLDDLAEAEAERCFEAAAAQGHLESRNNLAKLRMQRGLCEEAVALWRELAEEEAFVNIFCFFQKKNKKKHFLQFFIIFFRAKPTSCTAWASATCGATGFRPRTGPRPAGS</sequence>
<dbReference type="PROSITE" id="PS51471">
    <property type="entry name" value="FE2OG_OXY"/>
    <property type="match status" value="1"/>
</dbReference>
<dbReference type="InterPro" id="IPR005123">
    <property type="entry name" value="Oxoglu/Fe-dep_dioxygenase_dom"/>
</dbReference>
<proteinExistence type="inferred from homology"/>
<dbReference type="Gene3D" id="2.60.120.620">
    <property type="entry name" value="q2cbj1_9rhob like domain"/>
    <property type="match status" value="1"/>
</dbReference>
<dbReference type="InterPro" id="IPR050767">
    <property type="entry name" value="Sel1_AlgK"/>
</dbReference>
<dbReference type="EMBL" id="CAJNNV010025370">
    <property type="protein sequence ID" value="CAE8614140.1"/>
    <property type="molecule type" value="Genomic_DNA"/>
</dbReference>
<feature type="compositionally biased region" description="Low complexity" evidence="2">
    <location>
        <begin position="43"/>
        <end position="64"/>
    </location>
</feature>
<organism evidence="4 5">
    <name type="scientific">Polarella glacialis</name>
    <name type="common">Dinoflagellate</name>
    <dbReference type="NCBI Taxonomy" id="89957"/>
    <lineage>
        <taxon>Eukaryota</taxon>
        <taxon>Sar</taxon>
        <taxon>Alveolata</taxon>
        <taxon>Dinophyceae</taxon>
        <taxon>Suessiales</taxon>
        <taxon>Suessiaceae</taxon>
        <taxon>Polarella</taxon>
    </lineage>
</organism>
<gene>
    <name evidence="4" type="ORF">PGLA1383_LOCUS31873</name>
</gene>
<dbReference type="PANTHER" id="PTHR11102">
    <property type="entry name" value="SEL-1-LIKE PROTEIN"/>
    <property type="match status" value="1"/>
</dbReference>
<accession>A0A813FK66</accession>
<dbReference type="SMART" id="SM00671">
    <property type="entry name" value="SEL1"/>
    <property type="match status" value="5"/>
</dbReference>
<comment type="similarity">
    <text evidence="1">Belongs to the sel-1 family.</text>
</comment>
<dbReference type="Proteomes" id="UP000654075">
    <property type="component" value="Unassembled WGS sequence"/>
</dbReference>